<accession>A0A4R8INE7</accession>
<name>A0A4R8INE7_9GAMM</name>
<dbReference type="SMART" id="SM00849">
    <property type="entry name" value="Lactamase_B"/>
    <property type="match status" value="1"/>
</dbReference>
<evidence type="ECO:0000313" key="2">
    <source>
        <dbReference type="EMBL" id="TDY02392.1"/>
    </source>
</evidence>
<comment type="caution">
    <text evidence="2">The sequence shown here is derived from an EMBL/GenBank/DDBJ whole genome shotgun (WGS) entry which is preliminary data.</text>
</comment>
<dbReference type="GO" id="GO:1902660">
    <property type="term" value="P:negative regulation of glucose mediated signaling pathway"/>
    <property type="evidence" value="ECO:0007669"/>
    <property type="project" value="TreeGrafter"/>
</dbReference>
<dbReference type="CDD" id="cd07735">
    <property type="entry name" value="class_II_PDE_MBL-fold"/>
    <property type="match status" value="1"/>
</dbReference>
<dbReference type="Pfam" id="PF12706">
    <property type="entry name" value="Lactamase_B_2"/>
    <property type="match status" value="1"/>
</dbReference>
<dbReference type="PRINTS" id="PR00388">
    <property type="entry name" value="PDIESTERASE2"/>
</dbReference>
<dbReference type="PANTHER" id="PTHR28283">
    <property type="entry name" value="3',5'-CYCLIC-NUCLEOTIDE PHOSPHODIESTERASE 1"/>
    <property type="match status" value="1"/>
</dbReference>
<dbReference type="Gene3D" id="3.60.15.10">
    <property type="entry name" value="Ribonuclease Z/Hydroxyacylglutathione hydrolase-like"/>
    <property type="match status" value="1"/>
</dbReference>
<dbReference type="RefSeq" id="WP_134081353.1">
    <property type="nucleotide sequence ID" value="NZ_SOQX01000002.1"/>
</dbReference>
<feature type="domain" description="Metallo-beta-lactamase" evidence="1">
    <location>
        <begin position="15"/>
        <end position="221"/>
    </location>
</feature>
<dbReference type="OrthoDB" id="9803916at2"/>
<gene>
    <name evidence="2" type="ORF">EDC23_0760</name>
</gene>
<keyword evidence="3" id="KW-1185">Reference proteome</keyword>
<organism evidence="2 3">
    <name type="scientific">Thiohalophilus thiocyanatoxydans</name>
    <dbReference type="NCBI Taxonomy" id="381308"/>
    <lineage>
        <taxon>Bacteria</taxon>
        <taxon>Pseudomonadati</taxon>
        <taxon>Pseudomonadota</taxon>
        <taxon>Gammaproteobacteria</taxon>
        <taxon>Thiohalomonadales</taxon>
        <taxon>Thiohalophilaceae</taxon>
        <taxon>Thiohalophilus</taxon>
    </lineage>
</organism>
<dbReference type="PANTHER" id="PTHR28283:SF1">
    <property type="entry name" value="3',5'-CYCLIC-NUCLEOTIDE PHOSPHODIESTERASE 1"/>
    <property type="match status" value="1"/>
</dbReference>
<dbReference type="Proteomes" id="UP000294914">
    <property type="component" value="Unassembled WGS sequence"/>
</dbReference>
<dbReference type="GO" id="GO:0006198">
    <property type="term" value="P:cAMP catabolic process"/>
    <property type="evidence" value="ECO:0007669"/>
    <property type="project" value="InterPro"/>
</dbReference>
<dbReference type="EMBL" id="SOQX01000002">
    <property type="protein sequence ID" value="TDY02392.1"/>
    <property type="molecule type" value="Genomic_DNA"/>
</dbReference>
<reference evidence="2 3" key="1">
    <citation type="submission" date="2019-03" db="EMBL/GenBank/DDBJ databases">
        <title>Genomic Encyclopedia of Type Strains, Phase IV (KMG-IV): sequencing the most valuable type-strain genomes for metagenomic binning, comparative biology and taxonomic classification.</title>
        <authorList>
            <person name="Goeker M."/>
        </authorList>
    </citation>
    <scope>NUCLEOTIDE SEQUENCE [LARGE SCALE GENOMIC DNA]</scope>
    <source>
        <strain evidence="2 3">DSM 16326</strain>
    </source>
</reference>
<dbReference type="AlphaFoldDB" id="A0A4R8INE7"/>
<sequence>MELQVLGCSGGVGDGLRTTTMKLGQEILIDAGTGVGDLTLEQMTDLRHIFLTHSHLDHIASIPLLVDSVFEHLHEPLTIHALDATLDALRTHIFNNVIWPDFAALPHPDRPVLRYQPMQPGESRQVGELQFEMVPVNHVVPGVGYIVRNTRRVFAFSGDTTTNDTFWARLNQLDRLDMLIVEAAFPDRDIDICRRAGHYCPSLLAEDLLKLRHRPEIYISHNKPGDEDEIYDECRRVITTHHLNRLSAGSRFTL</sequence>
<evidence type="ECO:0000313" key="3">
    <source>
        <dbReference type="Proteomes" id="UP000294914"/>
    </source>
</evidence>
<dbReference type="InterPro" id="IPR001279">
    <property type="entry name" value="Metallo-B-lactamas"/>
</dbReference>
<dbReference type="InterPro" id="IPR036866">
    <property type="entry name" value="RibonucZ/Hydroxyglut_hydro"/>
</dbReference>
<dbReference type="SUPFAM" id="SSF56281">
    <property type="entry name" value="Metallo-hydrolase/oxidoreductase"/>
    <property type="match status" value="1"/>
</dbReference>
<proteinExistence type="predicted"/>
<evidence type="ECO:0000259" key="1">
    <source>
        <dbReference type="SMART" id="SM00849"/>
    </source>
</evidence>
<dbReference type="InterPro" id="IPR000396">
    <property type="entry name" value="Pdiesterase2"/>
</dbReference>
<protein>
    <submittedName>
        <fullName evidence="2">Beta-lactamase family protein</fullName>
    </submittedName>
</protein>
<dbReference type="GO" id="GO:0004115">
    <property type="term" value="F:3',5'-cyclic-AMP phosphodiesterase activity"/>
    <property type="evidence" value="ECO:0007669"/>
    <property type="project" value="InterPro"/>
</dbReference>
<dbReference type="GO" id="GO:0047555">
    <property type="term" value="F:3',5'-cyclic-GMP phosphodiesterase activity"/>
    <property type="evidence" value="ECO:0007669"/>
    <property type="project" value="TreeGrafter"/>
</dbReference>